<dbReference type="InterPro" id="IPR011323">
    <property type="entry name" value="Mss4/transl-control_tumour"/>
</dbReference>
<dbReference type="InterPro" id="IPR034737">
    <property type="entry name" value="TCTP"/>
</dbReference>
<dbReference type="PRINTS" id="PR01653">
    <property type="entry name" value="TCTPROTEIN"/>
</dbReference>
<comment type="function">
    <text evidence="1">Involved in calcium binding and microtubule stabilization.</text>
</comment>
<feature type="non-terminal residue" evidence="8">
    <location>
        <position position="1"/>
    </location>
</feature>
<protein>
    <recommendedName>
        <fullName evidence="3">Translationally-controlled tumor protein homolog</fullName>
    </recommendedName>
</protein>
<dbReference type="PROSITE" id="PS01002">
    <property type="entry name" value="TCTP_1"/>
    <property type="match status" value="1"/>
</dbReference>
<dbReference type="AlphaFoldDB" id="A0AAV5WPJ7"/>
<dbReference type="Proteomes" id="UP001432322">
    <property type="component" value="Unassembled WGS sequence"/>
</dbReference>
<dbReference type="FunFam" id="2.170.150.10:FF:000010">
    <property type="entry name" value="Translationally-controlled tumor protein homolog"/>
    <property type="match status" value="1"/>
</dbReference>
<evidence type="ECO:0000313" key="9">
    <source>
        <dbReference type="Proteomes" id="UP001432322"/>
    </source>
</evidence>
<name>A0AAV5WPJ7_9BILA</name>
<keyword evidence="9" id="KW-1185">Reference proteome</keyword>
<gene>
    <name evidence="8" type="ORF">PFISCL1PPCAC_24857</name>
</gene>
<comment type="caution">
    <text evidence="8">The sequence shown here is derived from an EMBL/GenBank/DDBJ whole genome shotgun (WGS) entry which is preliminary data.</text>
</comment>
<dbReference type="PANTHER" id="PTHR11991:SF0">
    <property type="entry name" value="TRANSLATIONALLY-CONTROLLED TUMOR PROTEIN"/>
    <property type="match status" value="1"/>
</dbReference>
<evidence type="ECO:0000256" key="2">
    <source>
        <dbReference type="ARBA" id="ARBA00004496"/>
    </source>
</evidence>
<keyword evidence="4" id="KW-0963">Cytoplasm</keyword>
<comment type="subcellular location">
    <subcellularLocation>
        <location evidence="2">Cytoplasm</location>
    </subcellularLocation>
</comment>
<dbReference type="Pfam" id="PF00838">
    <property type="entry name" value="TCTP"/>
    <property type="match status" value="1"/>
</dbReference>
<accession>A0AAV5WPJ7</accession>
<dbReference type="SUPFAM" id="SSF51316">
    <property type="entry name" value="Mss4-like"/>
    <property type="match status" value="1"/>
</dbReference>
<evidence type="ECO:0000256" key="3">
    <source>
        <dbReference type="ARBA" id="ARBA00014759"/>
    </source>
</evidence>
<dbReference type="GO" id="GO:0005737">
    <property type="term" value="C:cytoplasm"/>
    <property type="evidence" value="ECO:0007669"/>
    <property type="project" value="UniProtKB-SubCell"/>
</dbReference>
<dbReference type="PANTHER" id="PTHR11991">
    <property type="entry name" value="TRANSLATIONALLY CONTROLLED TUMOR PROTEIN-RELATED"/>
    <property type="match status" value="1"/>
</dbReference>
<proteinExistence type="inferred from homology"/>
<comment type="similarity">
    <text evidence="6">Belongs to the TCTP family.</text>
</comment>
<evidence type="ECO:0000256" key="6">
    <source>
        <dbReference type="PROSITE-ProRule" id="PRU01133"/>
    </source>
</evidence>
<dbReference type="InterPro" id="IPR011057">
    <property type="entry name" value="Mss4-like_sf"/>
</dbReference>
<organism evidence="8 9">
    <name type="scientific">Pristionchus fissidentatus</name>
    <dbReference type="NCBI Taxonomy" id="1538716"/>
    <lineage>
        <taxon>Eukaryota</taxon>
        <taxon>Metazoa</taxon>
        <taxon>Ecdysozoa</taxon>
        <taxon>Nematoda</taxon>
        <taxon>Chromadorea</taxon>
        <taxon>Rhabditida</taxon>
        <taxon>Rhabditina</taxon>
        <taxon>Diplogasteromorpha</taxon>
        <taxon>Diplogasteroidea</taxon>
        <taxon>Neodiplogasteridae</taxon>
        <taxon>Pristionchus</taxon>
    </lineage>
</organism>
<sequence>VSGQSVDMLIYKDVFTDDELCSDSFPMKLVDGLVFEFKGKHVVRKEGEIVLAGANASAEGEDADDMAGDEHVERGIDFVLNHRLVEMNCYEDSSMFKSYIKTFMKKIIDHMTKEGKPAEEIDTFKKKIQGWVVELLKKDRFKTLAFFVGERMADGSGEGQVCIVEYRDVDGEEIPILLLIKEALIIEKQ</sequence>
<evidence type="ECO:0000256" key="4">
    <source>
        <dbReference type="ARBA" id="ARBA00022490"/>
    </source>
</evidence>
<evidence type="ECO:0000256" key="1">
    <source>
        <dbReference type="ARBA" id="ARBA00002114"/>
    </source>
</evidence>
<dbReference type="InterPro" id="IPR018105">
    <property type="entry name" value="Translational_control_tumour_p"/>
</dbReference>
<evidence type="ECO:0000256" key="5">
    <source>
        <dbReference type="ARBA" id="ARBA00022837"/>
    </source>
</evidence>
<keyword evidence="5" id="KW-0106">Calcium</keyword>
<reference evidence="8" key="1">
    <citation type="submission" date="2023-10" db="EMBL/GenBank/DDBJ databases">
        <title>Genome assembly of Pristionchus species.</title>
        <authorList>
            <person name="Yoshida K."/>
            <person name="Sommer R.J."/>
        </authorList>
    </citation>
    <scope>NUCLEOTIDE SEQUENCE</scope>
    <source>
        <strain evidence="8">RS5133</strain>
    </source>
</reference>
<evidence type="ECO:0000259" key="7">
    <source>
        <dbReference type="PROSITE" id="PS51797"/>
    </source>
</evidence>
<evidence type="ECO:0000313" key="8">
    <source>
        <dbReference type="EMBL" id="GMT33560.1"/>
    </source>
</evidence>
<dbReference type="Gene3D" id="2.170.150.10">
    <property type="entry name" value="Metal Binding Protein, Guanine Nucleotide Exchange Factor, Chain A"/>
    <property type="match status" value="1"/>
</dbReference>
<feature type="domain" description="TCTP" evidence="7">
    <location>
        <begin position="8"/>
        <end position="189"/>
    </location>
</feature>
<dbReference type="PROSITE" id="PS51797">
    <property type="entry name" value="TCTP_3"/>
    <property type="match status" value="1"/>
</dbReference>
<dbReference type="InterPro" id="IPR018103">
    <property type="entry name" value="Translation_control_tumour_CS"/>
</dbReference>
<dbReference type="GO" id="GO:0005509">
    <property type="term" value="F:calcium ion binding"/>
    <property type="evidence" value="ECO:0007669"/>
    <property type="project" value="TreeGrafter"/>
</dbReference>
<dbReference type="EMBL" id="BTSY01000006">
    <property type="protein sequence ID" value="GMT33560.1"/>
    <property type="molecule type" value="Genomic_DNA"/>
</dbReference>